<dbReference type="RefSeq" id="WP_349244670.1">
    <property type="nucleotide sequence ID" value="NZ_JASCXX010000009.1"/>
</dbReference>
<evidence type="ECO:0000313" key="3">
    <source>
        <dbReference type="EMBL" id="MDI6449264.1"/>
    </source>
</evidence>
<dbReference type="InterPro" id="IPR000917">
    <property type="entry name" value="Sulfatase_N"/>
</dbReference>
<feature type="domain" description="Sulfatase N-terminal" evidence="2">
    <location>
        <begin position="262"/>
        <end position="545"/>
    </location>
</feature>
<dbReference type="EMBL" id="JASCXX010000009">
    <property type="protein sequence ID" value="MDI6449264.1"/>
    <property type="molecule type" value="Genomic_DNA"/>
</dbReference>
<organism evidence="3 4">
    <name type="scientific">Anaerobaca lacustris</name>
    <dbReference type="NCBI Taxonomy" id="3044600"/>
    <lineage>
        <taxon>Bacteria</taxon>
        <taxon>Pseudomonadati</taxon>
        <taxon>Planctomycetota</taxon>
        <taxon>Phycisphaerae</taxon>
        <taxon>Sedimentisphaerales</taxon>
        <taxon>Anaerobacaceae</taxon>
        <taxon>Anaerobaca</taxon>
    </lineage>
</organism>
<evidence type="ECO:0000313" key="4">
    <source>
        <dbReference type="Proteomes" id="UP001431776"/>
    </source>
</evidence>
<dbReference type="Pfam" id="PF00884">
    <property type="entry name" value="Sulfatase"/>
    <property type="match status" value="1"/>
</dbReference>
<comment type="caution">
    <text evidence="3">The sequence shown here is derived from an EMBL/GenBank/DDBJ whole genome shotgun (WGS) entry which is preliminary data.</text>
</comment>
<dbReference type="CDD" id="cd16015">
    <property type="entry name" value="LTA_synthase"/>
    <property type="match status" value="1"/>
</dbReference>
<feature type="transmembrane region" description="Helical" evidence="1">
    <location>
        <begin position="60"/>
        <end position="81"/>
    </location>
</feature>
<feature type="transmembrane region" description="Helical" evidence="1">
    <location>
        <begin position="145"/>
        <end position="166"/>
    </location>
</feature>
<keyword evidence="3" id="KW-0378">Hydrolase</keyword>
<keyword evidence="1" id="KW-1133">Transmembrane helix</keyword>
<sequence>MSRPKAVFNAQREHAGFVRRLYGLLAPRAWSVIVFAALFCSLAVKLYHALRYGLLREYPSWILTDIAVLLSFEVVLSLICYRWPRKAVWRGALIAAAVVCTWSVVNAGWLIRTGTQILPMQLLSLIRDPMNIGKLVGLNLVRMPGAAAALLLPSAVALAFFFSVLARPVPPGYDPRTFRAKVGFSLVAIVVAIVGTAAASRLGSAQITAVGLRFNCHARAILAFLLPEYRHLASDDFSNATRQIPLASEVPVSLKPRRTNHNVVLLVLEGIQYRATSLAANLVESDGDRHDPTPYLATVASQGVSFTNARSVVTHTTKALFALLSGQRPGACQDIGETVPMAEPYASLATILEQGMGFRTAFFQSATGTFESRAGLVHNLGYQKFYAREDLNDPNVHVGYLGADEFALLEPIRDWIESDDTPFLLTIMCSVTHDPYEVPAWYGPMAATPVERYKQTIAYTDRFIQALDIELARLGLAENTVFCVVGDHGEAFGEHRIQGHDRVAYEEVLRIVMCIRAPLLIEAGRRVDRPVSSVDLAPTILDLLGFHVDPLGFDGDNALGPLPLHRKTYFAGWTQQGPSGFVQDGNKFVYYPEHNKVSLFRLRTDPLELWRFDLPEYVANEFSQEIIQWRKDTIFRIDQERTGQVVLFDSWLCRWNNRISSVRYIEPGR</sequence>
<proteinExistence type="predicted"/>
<keyword evidence="4" id="KW-1185">Reference proteome</keyword>
<dbReference type="Proteomes" id="UP001431776">
    <property type="component" value="Unassembled WGS sequence"/>
</dbReference>
<dbReference type="AlphaFoldDB" id="A0AAW6TYE4"/>
<keyword evidence="1" id="KW-0812">Transmembrane</keyword>
<feature type="transmembrane region" description="Helical" evidence="1">
    <location>
        <begin position="21"/>
        <end position="48"/>
    </location>
</feature>
<feature type="transmembrane region" description="Helical" evidence="1">
    <location>
        <begin position="178"/>
        <end position="199"/>
    </location>
</feature>
<dbReference type="InterPro" id="IPR017850">
    <property type="entry name" value="Alkaline_phosphatase_core_sf"/>
</dbReference>
<keyword evidence="1" id="KW-0472">Membrane</keyword>
<protein>
    <submittedName>
        <fullName evidence="3">Sulfatase-like hydrolase/transferase</fullName>
    </submittedName>
</protein>
<dbReference type="SUPFAM" id="SSF53649">
    <property type="entry name" value="Alkaline phosphatase-like"/>
    <property type="match status" value="1"/>
</dbReference>
<gene>
    <name evidence="3" type="ORF">QJ522_09440</name>
</gene>
<dbReference type="PANTHER" id="PTHR43751">
    <property type="entry name" value="SULFATASE"/>
    <property type="match status" value="1"/>
</dbReference>
<dbReference type="GO" id="GO:0016787">
    <property type="term" value="F:hydrolase activity"/>
    <property type="evidence" value="ECO:0007669"/>
    <property type="project" value="UniProtKB-KW"/>
</dbReference>
<name>A0AAW6TYE4_9BACT</name>
<dbReference type="InterPro" id="IPR052701">
    <property type="entry name" value="GAG_Ulvan_Degrading_Sulfatases"/>
</dbReference>
<dbReference type="PANTHER" id="PTHR43751:SF3">
    <property type="entry name" value="SULFATASE N-TERMINAL DOMAIN-CONTAINING PROTEIN"/>
    <property type="match status" value="1"/>
</dbReference>
<accession>A0AAW6TYE4</accession>
<reference evidence="3" key="1">
    <citation type="submission" date="2023-05" db="EMBL/GenBank/DDBJ databases">
        <title>Anaerotaeda fermentans gen. nov., sp. nov., a novel anaerobic planctomycete of the new family within the order Sedimentisphaerales isolated from Taman Peninsula, Russia.</title>
        <authorList>
            <person name="Khomyakova M.A."/>
            <person name="Merkel A.Y."/>
            <person name="Slobodkin A.I."/>
        </authorList>
    </citation>
    <scope>NUCLEOTIDE SEQUENCE</scope>
    <source>
        <strain evidence="3">M17dextr</strain>
    </source>
</reference>
<feature type="transmembrane region" description="Helical" evidence="1">
    <location>
        <begin position="93"/>
        <end position="111"/>
    </location>
</feature>
<evidence type="ECO:0000256" key="1">
    <source>
        <dbReference type="SAM" id="Phobius"/>
    </source>
</evidence>
<evidence type="ECO:0000259" key="2">
    <source>
        <dbReference type="Pfam" id="PF00884"/>
    </source>
</evidence>
<dbReference type="Gene3D" id="3.40.720.10">
    <property type="entry name" value="Alkaline Phosphatase, subunit A"/>
    <property type="match status" value="1"/>
</dbReference>